<protein>
    <submittedName>
        <fullName evidence="7">Uncharacterized protein</fullName>
    </submittedName>
</protein>
<sequence>MFFFNTIAVGYINAMYKSFGLTFIGNDHFLAEIGSLAAIFNAGGRIFWGRLMDYTSFKISMRILCLILMFLFGTFPLTQHLNKTGFAFWLWLIFFTFSGTFALMPTVVDKAFGARHYCSNFGLIFTSQAVSGPLIALVNEMMLESLGYTGCFLIVACLISLSVLLTFFVPDGL</sequence>
<dbReference type="AlphaFoldDB" id="A0AAE1F671"/>
<feature type="transmembrane region" description="Helical" evidence="6">
    <location>
        <begin position="145"/>
        <end position="169"/>
    </location>
</feature>
<dbReference type="PANTHER" id="PTHR43385:SF1">
    <property type="entry name" value="RIBOFLAVIN TRANSPORTER RIBJ"/>
    <property type="match status" value="1"/>
</dbReference>
<comment type="caution">
    <text evidence="7">The sequence shown here is derived from an EMBL/GenBank/DDBJ whole genome shotgun (WGS) entry which is preliminary data.</text>
</comment>
<keyword evidence="3 6" id="KW-0812">Transmembrane</keyword>
<name>A0AAE1F671_PETCI</name>
<gene>
    <name evidence="7" type="ORF">Pcinc_026381</name>
</gene>
<evidence type="ECO:0000313" key="7">
    <source>
        <dbReference type="EMBL" id="KAK3868215.1"/>
    </source>
</evidence>
<dbReference type="Proteomes" id="UP001286313">
    <property type="component" value="Unassembled WGS sequence"/>
</dbReference>
<dbReference type="SUPFAM" id="SSF103473">
    <property type="entry name" value="MFS general substrate transporter"/>
    <property type="match status" value="1"/>
</dbReference>
<evidence type="ECO:0000256" key="6">
    <source>
        <dbReference type="SAM" id="Phobius"/>
    </source>
</evidence>
<feature type="transmembrane region" description="Helical" evidence="6">
    <location>
        <begin position="89"/>
        <end position="108"/>
    </location>
</feature>
<reference evidence="7" key="1">
    <citation type="submission" date="2023-10" db="EMBL/GenBank/DDBJ databases">
        <title>Genome assemblies of two species of porcelain crab, Petrolisthes cinctipes and Petrolisthes manimaculis (Anomura: Porcellanidae).</title>
        <authorList>
            <person name="Angst P."/>
        </authorList>
    </citation>
    <scope>NUCLEOTIDE SEQUENCE</scope>
    <source>
        <strain evidence="7">PB745_01</strain>
        <tissue evidence="7">Gill</tissue>
    </source>
</reference>
<keyword evidence="5 6" id="KW-0472">Membrane</keyword>
<feature type="transmembrane region" description="Helical" evidence="6">
    <location>
        <begin position="120"/>
        <end position="139"/>
    </location>
</feature>
<comment type="subcellular location">
    <subcellularLocation>
        <location evidence="1">Membrane</location>
        <topology evidence="1">Multi-pass membrane protein</topology>
    </subcellularLocation>
</comment>
<dbReference type="InterPro" id="IPR036259">
    <property type="entry name" value="MFS_trans_sf"/>
</dbReference>
<feature type="transmembrane region" description="Helical" evidence="6">
    <location>
        <begin position="59"/>
        <end position="77"/>
    </location>
</feature>
<accession>A0AAE1F671</accession>
<evidence type="ECO:0000256" key="3">
    <source>
        <dbReference type="ARBA" id="ARBA00022692"/>
    </source>
</evidence>
<evidence type="ECO:0000256" key="5">
    <source>
        <dbReference type="ARBA" id="ARBA00023136"/>
    </source>
</evidence>
<proteinExistence type="predicted"/>
<evidence type="ECO:0000256" key="4">
    <source>
        <dbReference type="ARBA" id="ARBA00022989"/>
    </source>
</evidence>
<keyword evidence="8" id="KW-1185">Reference proteome</keyword>
<dbReference type="GO" id="GO:0016020">
    <property type="term" value="C:membrane"/>
    <property type="evidence" value="ECO:0007669"/>
    <property type="project" value="UniProtKB-SubCell"/>
</dbReference>
<dbReference type="PANTHER" id="PTHR43385">
    <property type="entry name" value="RIBOFLAVIN TRANSPORTER RIBJ"/>
    <property type="match status" value="1"/>
</dbReference>
<organism evidence="7 8">
    <name type="scientific">Petrolisthes cinctipes</name>
    <name type="common">Flat porcelain crab</name>
    <dbReference type="NCBI Taxonomy" id="88211"/>
    <lineage>
        <taxon>Eukaryota</taxon>
        <taxon>Metazoa</taxon>
        <taxon>Ecdysozoa</taxon>
        <taxon>Arthropoda</taxon>
        <taxon>Crustacea</taxon>
        <taxon>Multicrustacea</taxon>
        <taxon>Malacostraca</taxon>
        <taxon>Eumalacostraca</taxon>
        <taxon>Eucarida</taxon>
        <taxon>Decapoda</taxon>
        <taxon>Pleocyemata</taxon>
        <taxon>Anomura</taxon>
        <taxon>Galatheoidea</taxon>
        <taxon>Porcellanidae</taxon>
        <taxon>Petrolisthes</taxon>
    </lineage>
</organism>
<evidence type="ECO:0000313" key="8">
    <source>
        <dbReference type="Proteomes" id="UP001286313"/>
    </source>
</evidence>
<keyword evidence="2" id="KW-0813">Transport</keyword>
<evidence type="ECO:0000256" key="2">
    <source>
        <dbReference type="ARBA" id="ARBA00022448"/>
    </source>
</evidence>
<dbReference type="EMBL" id="JAWQEG010003062">
    <property type="protein sequence ID" value="KAK3868215.1"/>
    <property type="molecule type" value="Genomic_DNA"/>
</dbReference>
<dbReference type="Gene3D" id="1.20.1250.20">
    <property type="entry name" value="MFS general substrate transporter like domains"/>
    <property type="match status" value="1"/>
</dbReference>
<keyword evidence="4 6" id="KW-1133">Transmembrane helix</keyword>
<evidence type="ECO:0000256" key="1">
    <source>
        <dbReference type="ARBA" id="ARBA00004141"/>
    </source>
</evidence>
<dbReference type="InterPro" id="IPR052983">
    <property type="entry name" value="MFS_Riboflavin_Transporter"/>
</dbReference>